<dbReference type="RefSeq" id="XP_023467857.1">
    <property type="nucleotide sequence ID" value="XM_023612742.1"/>
</dbReference>
<gene>
    <name evidence="2" type="ORF">RHIMIDRAFT_278305</name>
</gene>
<proteinExistence type="predicted"/>
<dbReference type="Proteomes" id="UP000242254">
    <property type="component" value="Unassembled WGS sequence"/>
</dbReference>
<protein>
    <submittedName>
        <fullName evidence="2">Uncharacterized protein</fullName>
    </submittedName>
</protein>
<feature type="region of interest" description="Disordered" evidence="1">
    <location>
        <begin position="26"/>
        <end position="58"/>
    </location>
</feature>
<dbReference type="AlphaFoldDB" id="A0A2G4SZF7"/>
<evidence type="ECO:0000313" key="3">
    <source>
        <dbReference type="Proteomes" id="UP000242254"/>
    </source>
</evidence>
<sequence length="58" mass="6505">MSKVTISIRNKKQLIFSLLFKDQTSQDNTAHDRDSYQSSSSASALHEESNEGDDSDIK</sequence>
<evidence type="ECO:0000256" key="1">
    <source>
        <dbReference type="SAM" id="MobiDB-lite"/>
    </source>
</evidence>
<dbReference type="GeneID" id="35443731"/>
<accession>A0A2G4SZF7</accession>
<organism evidence="2 3">
    <name type="scientific">Rhizopus microsporus ATCC 52813</name>
    <dbReference type="NCBI Taxonomy" id="1340429"/>
    <lineage>
        <taxon>Eukaryota</taxon>
        <taxon>Fungi</taxon>
        <taxon>Fungi incertae sedis</taxon>
        <taxon>Mucoromycota</taxon>
        <taxon>Mucoromycotina</taxon>
        <taxon>Mucoromycetes</taxon>
        <taxon>Mucorales</taxon>
        <taxon>Mucorineae</taxon>
        <taxon>Rhizopodaceae</taxon>
        <taxon>Rhizopus</taxon>
    </lineage>
</organism>
<keyword evidence="3" id="KW-1185">Reference proteome</keyword>
<feature type="compositionally biased region" description="Basic and acidic residues" evidence="1">
    <location>
        <begin position="45"/>
        <end position="58"/>
    </location>
</feature>
<reference evidence="2 3" key="1">
    <citation type="journal article" date="2016" name="Proc. Natl. Acad. Sci. U.S.A.">
        <title>Lipid metabolic changes in an early divergent fungus govern the establishment of a mutualistic symbiosis with endobacteria.</title>
        <authorList>
            <person name="Lastovetsky O.A."/>
            <person name="Gaspar M.L."/>
            <person name="Mondo S.J."/>
            <person name="LaButti K.M."/>
            <person name="Sandor L."/>
            <person name="Grigoriev I.V."/>
            <person name="Henry S.A."/>
            <person name="Pawlowska T.E."/>
        </authorList>
    </citation>
    <scope>NUCLEOTIDE SEQUENCE [LARGE SCALE GENOMIC DNA]</scope>
    <source>
        <strain evidence="2 3">ATCC 52813</strain>
    </source>
</reference>
<evidence type="ECO:0000313" key="2">
    <source>
        <dbReference type="EMBL" id="PHZ14149.1"/>
    </source>
</evidence>
<name>A0A2G4SZF7_RHIZD</name>
<dbReference type="EMBL" id="KZ303846">
    <property type="protein sequence ID" value="PHZ14149.1"/>
    <property type="molecule type" value="Genomic_DNA"/>
</dbReference>